<dbReference type="AlphaFoldDB" id="A0A484FLZ0"/>
<reference evidence="6" key="1">
    <citation type="journal article" date="2013" name="New Phytol.">
        <title>Comparative genomic and transcriptomic analyses reveal the hemibiotrophic stage shift of Colletotrichum fungi.</title>
        <authorList>
            <person name="Gan P."/>
            <person name="Ikeda K."/>
            <person name="Irieda H."/>
            <person name="Narusaka M."/>
            <person name="O'Connell R.J."/>
            <person name="Narusaka Y."/>
            <person name="Takano Y."/>
            <person name="Kubo Y."/>
            <person name="Shirasu K."/>
        </authorList>
    </citation>
    <scope>NUCLEOTIDE SEQUENCE [LARGE SCALE GENOMIC DNA]</scope>
    <source>
        <strain evidence="6">104-T / ATCC 96160 / CBS 514.97 / LARS 414 / MAFF 240422</strain>
    </source>
</reference>
<protein>
    <submittedName>
        <fullName evidence="5">Uncharacterized protein</fullName>
    </submittedName>
</protein>
<dbReference type="STRING" id="1213857.A0A484FLZ0"/>
<dbReference type="GO" id="GO:0009062">
    <property type="term" value="P:fatty acid catabolic process"/>
    <property type="evidence" value="ECO:0007669"/>
    <property type="project" value="TreeGrafter"/>
</dbReference>
<comment type="caution">
    <text evidence="5">The sequence shown here is derived from an EMBL/GenBank/DDBJ whole genome shotgun (WGS) entry which is preliminary data.</text>
</comment>
<sequence>MATLQEQVAVDDAGSDVFVSRVLPDRMGNARNIAYGGCALGNGISAAYETVSPNYLLYTVTGNYLGPALTDRKLICSVRRVRDTRTFATRLIEISQDRDDGKTRPCMILLADFQVKEKTSMLVYSAPPSIRYSPAEACPNIQDGTADLVRRGVVSEQQRQAYLKTFSFNDRLVESRLTPEGVSSNNLLGLAKKAKTPQEDLPITSKTSAEWFRSRHPIDRPQDRFAGLGFVMDGAIAFIPLTHNRMFLDDSSACSSLDIALRFFTGDLDLDKWHLREWKTSSGSDGRTYSEARLWDDDGNMVASMTQQSIMRPAEVPARASL</sequence>
<dbReference type="InterPro" id="IPR042171">
    <property type="entry name" value="Acyl-CoA_hotdog"/>
</dbReference>
<evidence type="ECO:0000313" key="6">
    <source>
        <dbReference type="Proteomes" id="UP000014480"/>
    </source>
</evidence>
<dbReference type="PANTHER" id="PTHR11066">
    <property type="entry name" value="ACYL-COA THIOESTERASE"/>
    <property type="match status" value="1"/>
</dbReference>
<dbReference type="Pfam" id="PF13622">
    <property type="entry name" value="4HBT_3"/>
    <property type="match status" value="1"/>
</dbReference>
<dbReference type="Gene3D" id="2.40.160.210">
    <property type="entry name" value="Acyl-CoA thioesterase, double hotdog domain"/>
    <property type="match status" value="1"/>
</dbReference>
<accession>A0A484FLZ0</accession>
<dbReference type="InterPro" id="IPR003703">
    <property type="entry name" value="Acyl_CoA_thio"/>
</dbReference>
<dbReference type="GO" id="GO:0006637">
    <property type="term" value="P:acyl-CoA metabolic process"/>
    <property type="evidence" value="ECO:0007669"/>
    <property type="project" value="InterPro"/>
</dbReference>
<organism evidence="5 6">
    <name type="scientific">Colletotrichum orbiculare (strain 104-T / ATCC 96160 / CBS 514.97 / LARS 414 / MAFF 240422)</name>
    <name type="common">Cucumber anthracnose fungus</name>
    <name type="synonym">Colletotrichum lagenarium</name>
    <dbReference type="NCBI Taxonomy" id="1213857"/>
    <lineage>
        <taxon>Eukaryota</taxon>
        <taxon>Fungi</taxon>
        <taxon>Dikarya</taxon>
        <taxon>Ascomycota</taxon>
        <taxon>Pezizomycotina</taxon>
        <taxon>Sordariomycetes</taxon>
        <taxon>Hypocreomycetidae</taxon>
        <taxon>Glomerellales</taxon>
        <taxon>Glomerellaceae</taxon>
        <taxon>Colletotrichum</taxon>
        <taxon>Colletotrichum orbiculare species complex</taxon>
    </lineage>
</organism>
<dbReference type="GO" id="GO:0047617">
    <property type="term" value="F:fatty acyl-CoA hydrolase activity"/>
    <property type="evidence" value="ECO:0007669"/>
    <property type="project" value="InterPro"/>
</dbReference>
<keyword evidence="6" id="KW-1185">Reference proteome</keyword>
<evidence type="ECO:0000259" key="4">
    <source>
        <dbReference type="Pfam" id="PF20789"/>
    </source>
</evidence>
<evidence type="ECO:0000256" key="1">
    <source>
        <dbReference type="ARBA" id="ARBA00006538"/>
    </source>
</evidence>
<dbReference type="Proteomes" id="UP000014480">
    <property type="component" value="Unassembled WGS sequence"/>
</dbReference>
<dbReference type="CDD" id="cd03445">
    <property type="entry name" value="Thioesterase_II_repeat2"/>
    <property type="match status" value="1"/>
</dbReference>
<dbReference type="InterPro" id="IPR049449">
    <property type="entry name" value="TesB_ACOT8-like_N"/>
</dbReference>
<feature type="domain" description="Acyl-CoA thioesterase-like N-terminal HotDog" evidence="3">
    <location>
        <begin position="24"/>
        <end position="114"/>
    </location>
</feature>
<feature type="domain" description="Acyl-CoA thioesterase-like C-terminal" evidence="4">
    <location>
        <begin position="203"/>
        <end position="311"/>
    </location>
</feature>
<evidence type="ECO:0000259" key="3">
    <source>
        <dbReference type="Pfam" id="PF13622"/>
    </source>
</evidence>
<dbReference type="SUPFAM" id="SSF54637">
    <property type="entry name" value="Thioesterase/thiol ester dehydrase-isomerase"/>
    <property type="match status" value="2"/>
</dbReference>
<dbReference type="OrthoDB" id="68328at2759"/>
<proteinExistence type="inferred from homology"/>
<dbReference type="Pfam" id="PF20789">
    <property type="entry name" value="4HBT_3C"/>
    <property type="match status" value="1"/>
</dbReference>
<dbReference type="PANTHER" id="PTHR11066:SF35">
    <property type="entry name" value="ACYL-COA THIOESTERASE II"/>
    <property type="match status" value="1"/>
</dbReference>
<dbReference type="InterPro" id="IPR029069">
    <property type="entry name" value="HotDog_dom_sf"/>
</dbReference>
<keyword evidence="2" id="KW-0378">Hydrolase</keyword>
<dbReference type="InterPro" id="IPR049450">
    <property type="entry name" value="ACOT8-like_C"/>
</dbReference>
<dbReference type="CDD" id="cd03444">
    <property type="entry name" value="Thioesterase_II_repeat1"/>
    <property type="match status" value="1"/>
</dbReference>
<dbReference type="GO" id="GO:0005782">
    <property type="term" value="C:peroxisomal matrix"/>
    <property type="evidence" value="ECO:0007669"/>
    <property type="project" value="UniProtKB-SubCell"/>
</dbReference>
<comment type="similarity">
    <text evidence="1">Belongs to the C/M/P thioester hydrolase family.</text>
</comment>
<gene>
    <name evidence="5" type="ORF">Cob_v008376</name>
</gene>
<dbReference type="EMBL" id="AMCV02000022">
    <property type="protein sequence ID" value="TDZ18721.1"/>
    <property type="molecule type" value="Genomic_DNA"/>
</dbReference>
<name>A0A484FLZ0_COLOR</name>
<evidence type="ECO:0000313" key="5">
    <source>
        <dbReference type="EMBL" id="TDZ18721.1"/>
    </source>
</evidence>
<evidence type="ECO:0000256" key="2">
    <source>
        <dbReference type="ARBA" id="ARBA00022801"/>
    </source>
</evidence>
<reference evidence="6" key="2">
    <citation type="journal article" date="2019" name="Mol. Plant Microbe Interact.">
        <title>Genome sequence resources for four phytopathogenic fungi from the Colletotrichum orbiculare species complex.</title>
        <authorList>
            <person name="Gan P."/>
            <person name="Tsushima A."/>
            <person name="Narusaka M."/>
            <person name="Narusaka Y."/>
            <person name="Takano Y."/>
            <person name="Kubo Y."/>
            <person name="Shirasu K."/>
        </authorList>
    </citation>
    <scope>GENOME REANNOTATION</scope>
    <source>
        <strain evidence="6">104-T / ATCC 96160 / CBS 514.97 / LARS 414 / MAFF 240422</strain>
    </source>
</reference>